<dbReference type="PANTHER" id="PTHR15901:SF16">
    <property type="entry name" value="TESTICULAR HAPLOID EXPRESSED GENE PROTEIN"/>
    <property type="match status" value="1"/>
</dbReference>
<dbReference type="PANTHER" id="PTHR15901">
    <property type="entry name" value="TESTICULAR HAPLOID EXPRESSED GENE PROTEIN"/>
    <property type="match status" value="1"/>
</dbReference>
<dbReference type="Proteomes" id="UP001152799">
    <property type="component" value="Chromosome 5"/>
</dbReference>
<dbReference type="InterPro" id="IPR006623">
    <property type="entry name" value="THEG"/>
</dbReference>
<accession>A0A9N9QQ62</accession>
<dbReference type="Pfam" id="PF14912">
    <property type="entry name" value="THEG"/>
    <property type="match status" value="3"/>
</dbReference>
<dbReference type="AlphaFoldDB" id="A0A9N9QQ62"/>
<dbReference type="InterPro" id="IPR042401">
    <property type="entry name" value="SPMAP2-like"/>
</dbReference>
<dbReference type="EMBL" id="OU892281">
    <property type="protein sequence ID" value="CAG9769180.1"/>
    <property type="molecule type" value="Genomic_DNA"/>
</dbReference>
<evidence type="ECO:0000313" key="2">
    <source>
        <dbReference type="EMBL" id="CAG9769180.1"/>
    </source>
</evidence>
<keyword evidence="1" id="KW-0677">Repeat</keyword>
<name>A0A9N9QQ62_9CUCU</name>
<organism evidence="2 3">
    <name type="scientific">Ceutorhynchus assimilis</name>
    <name type="common">cabbage seed weevil</name>
    <dbReference type="NCBI Taxonomy" id="467358"/>
    <lineage>
        <taxon>Eukaryota</taxon>
        <taxon>Metazoa</taxon>
        <taxon>Ecdysozoa</taxon>
        <taxon>Arthropoda</taxon>
        <taxon>Hexapoda</taxon>
        <taxon>Insecta</taxon>
        <taxon>Pterygota</taxon>
        <taxon>Neoptera</taxon>
        <taxon>Endopterygota</taxon>
        <taxon>Coleoptera</taxon>
        <taxon>Polyphaga</taxon>
        <taxon>Cucujiformia</taxon>
        <taxon>Curculionidae</taxon>
        <taxon>Ceutorhynchinae</taxon>
        <taxon>Ceutorhynchus</taxon>
    </lineage>
</organism>
<dbReference type="SMART" id="SM00705">
    <property type="entry name" value="THEG"/>
    <property type="match status" value="3"/>
</dbReference>
<sequence>MQGSPASMENVHMDISVLPLVHTKEPIGSTIDPKLLAFEKKFKFNWRINELSKPKPPASKKFTPKPVEILRFKAKPPLKISDEIKFYADHMSKPKLKTLYENRRLYGINRKMKHRFDKTIFKTWNSIYNYYKKLIRDRQERLNRKQDKQKDKKASLNKEFYMQLAKPKTLFKPEPIQKTSKIFSNFNHLDELASPKKVNIEPPKSLDVNPAALTYEATETILRLAKVPDRLMNLPEPLEPGAVKRGALKYQATPRMGELAQPKQRIDKMKEELIADPFLISRNALKYKATPRILELAKPVER</sequence>
<keyword evidence="3" id="KW-1185">Reference proteome</keyword>
<protein>
    <submittedName>
        <fullName evidence="2">Uncharacterized protein</fullName>
    </submittedName>
</protein>
<dbReference type="OrthoDB" id="25466at2759"/>
<evidence type="ECO:0000313" key="3">
    <source>
        <dbReference type="Proteomes" id="UP001152799"/>
    </source>
</evidence>
<gene>
    <name evidence="2" type="ORF">CEUTPL_LOCUS9696</name>
</gene>
<proteinExistence type="predicted"/>
<evidence type="ECO:0000256" key="1">
    <source>
        <dbReference type="ARBA" id="ARBA00022737"/>
    </source>
</evidence>
<reference evidence="2" key="1">
    <citation type="submission" date="2022-01" db="EMBL/GenBank/DDBJ databases">
        <authorList>
            <person name="King R."/>
        </authorList>
    </citation>
    <scope>NUCLEOTIDE SEQUENCE</scope>
</reference>